<dbReference type="NCBIfam" id="TIGR00252">
    <property type="entry name" value="YraN family protein"/>
    <property type="match status" value="1"/>
</dbReference>
<dbReference type="Proteomes" id="UP000265643">
    <property type="component" value="Unassembled WGS sequence"/>
</dbReference>
<dbReference type="CDD" id="cd20736">
    <property type="entry name" value="PoNe_Nuclease"/>
    <property type="match status" value="1"/>
</dbReference>
<sequence>MQNKRQTGARYEKLAGAFLEENGCQILEYNYYFRGGEIDLILKDGEYLVFCEVKYRKDESKGSPLEAVDLRKQRSMIKGARLYLVKAGLFDVPCRFDVIGICGEKVEWIQNAFEAF</sequence>
<dbReference type="PANTHER" id="PTHR34039">
    <property type="entry name" value="UPF0102 PROTEIN YRAN"/>
    <property type="match status" value="1"/>
</dbReference>
<evidence type="ECO:0000256" key="2">
    <source>
        <dbReference type="HAMAP-Rule" id="MF_00048"/>
    </source>
</evidence>
<dbReference type="PANTHER" id="PTHR34039:SF1">
    <property type="entry name" value="UPF0102 PROTEIN YRAN"/>
    <property type="match status" value="1"/>
</dbReference>
<dbReference type="Pfam" id="PF02021">
    <property type="entry name" value="UPF0102"/>
    <property type="match status" value="1"/>
</dbReference>
<proteinExistence type="inferred from homology"/>
<dbReference type="InterPro" id="IPR011335">
    <property type="entry name" value="Restrct_endonuc-II-like"/>
</dbReference>
<organism evidence="3 4">
    <name type="scientific">Mediterraneibacter butyricigenes</name>
    <dbReference type="NCBI Taxonomy" id="2316025"/>
    <lineage>
        <taxon>Bacteria</taxon>
        <taxon>Bacillati</taxon>
        <taxon>Bacillota</taxon>
        <taxon>Clostridia</taxon>
        <taxon>Lachnospirales</taxon>
        <taxon>Lachnospiraceae</taxon>
        <taxon>Mediterraneibacter</taxon>
    </lineage>
</organism>
<keyword evidence="4" id="KW-1185">Reference proteome</keyword>
<dbReference type="EMBL" id="BHGK01000005">
    <property type="protein sequence ID" value="GCA68481.1"/>
    <property type="molecule type" value="Genomic_DNA"/>
</dbReference>
<evidence type="ECO:0000313" key="3">
    <source>
        <dbReference type="EMBL" id="GCA68481.1"/>
    </source>
</evidence>
<evidence type="ECO:0000313" key="4">
    <source>
        <dbReference type="Proteomes" id="UP000265643"/>
    </source>
</evidence>
<comment type="caution">
    <text evidence="3">The sequence shown here is derived from an EMBL/GenBank/DDBJ whole genome shotgun (WGS) entry which is preliminary data.</text>
</comment>
<dbReference type="SUPFAM" id="SSF52980">
    <property type="entry name" value="Restriction endonuclease-like"/>
    <property type="match status" value="1"/>
</dbReference>
<dbReference type="RefSeq" id="WP_119299357.1">
    <property type="nucleotide sequence ID" value="NZ_BHGK01000005.1"/>
</dbReference>
<dbReference type="NCBIfam" id="NF009150">
    <property type="entry name" value="PRK12497.1-3"/>
    <property type="match status" value="1"/>
</dbReference>
<protein>
    <recommendedName>
        <fullName evidence="2">UPF0102 protein KGMB01110_29170</fullName>
    </recommendedName>
</protein>
<gene>
    <name evidence="3" type="ORF">KGMB01110_29170</name>
</gene>
<comment type="similarity">
    <text evidence="1 2">Belongs to the UPF0102 family.</text>
</comment>
<dbReference type="GO" id="GO:0003676">
    <property type="term" value="F:nucleic acid binding"/>
    <property type="evidence" value="ECO:0007669"/>
    <property type="project" value="InterPro"/>
</dbReference>
<reference evidence="4" key="1">
    <citation type="submission" date="2018-09" db="EMBL/GenBank/DDBJ databases">
        <title>Draft Genome Sequence of Mediterraneibacter sp. KCTC 15684.</title>
        <authorList>
            <person name="Kim J.S."/>
            <person name="Han K.I."/>
            <person name="Suh M.K."/>
            <person name="Lee K.C."/>
            <person name="Eom M.K."/>
            <person name="Lee J.H."/>
            <person name="Park S.H."/>
            <person name="Kang S.W."/>
            <person name="Park J.E."/>
            <person name="Oh B.S."/>
            <person name="Yu S.Y."/>
            <person name="Choi S.H."/>
            <person name="Lee D.H."/>
            <person name="Yoon H."/>
            <person name="Kim B."/>
            <person name="Yang S.J."/>
            <person name="Lee J.S."/>
        </authorList>
    </citation>
    <scope>NUCLEOTIDE SEQUENCE [LARGE SCALE GENOMIC DNA]</scope>
    <source>
        <strain evidence="4">KCTC 15684</strain>
    </source>
</reference>
<dbReference type="HAMAP" id="MF_00048">
    <property type="entry name" value="UPF0102"/>
    <property type="match status" value="1"/>
</dbReference>
<evidence type="ECO:0000256" key="1">
    <source>
        <dbReference type="ARBA" id="ARBA00006738"/>
    </source>
</evidence>
<dbReference type="AlphaFoldDB" id="A0A391P3Q9"/>
<accession>A0A391P3Q9</accession>
<name>A0A391P3Q9_9FIRM</name>
<dbReference type="Gene3D" id="3.40.1350.10">
    <property type="match status" value="1"/>
</dbReference>
<dbReference type="InterPro" id="IPR003509">
    <property type="entry name" value="UPF0102_YraN-like"/>
</dbReference>
<dbReference type="InterPro" id="IPR011856">
    <property type="entry name" value="tRNA_endonuc-like_dom_sf"/>
</dbReference>